<accession>A0ABS7PV58</accession>
<dbReference type="RefSeq" id="WP_222992258.1">
    <property type="nucleotide sequence ID" value="NZ_JAINVV010000011.1"/>
</dbReference>
<proteinExistence type="predicted"/>
<feature type="domain" description="VWFA" evidence="2">
    <location>
        <begin position="228"/>
        <end position="423"/>
    </location>
</feature>
<comment type="caution">
    <text evidence="3">The sequence shown here is derived from an EMBL/GenBank/DDBJ whole genome shotgun (WGS) entry which is preliminary data.</text>
</comment>
<evidence type="ECO:0000313" key="4">
    <source>
        <dbReference type="Proteomes" id="UP000706039"/>
    </source>
</evidence>
<dbReference type="SMART" id="SM00327">
    <property type="entry name" value="VWA"/>
    <property type="match status" value="1"/>
</dbReference>
<dbReference type="InterPro" id="IPR036465">
    <property type="entry name" value="vWFA_dom_sf"/>
</dbReference>
<feature type="region of interest" description="Disordered" evidence="1">
    <location>
        <begin position="69"/>
        <end position="97"/>
    </location>
</feature>
<sequence>MSNAPSVRHLSLLPLLAIPLWLAGCGKPEPRSADGRDAVADYAAVEDAAEAPRVTARRSEWNVAGIVKGKTETLTTEPVEPAAPPPVPPRPQPPAQSGLLTAGDHDDLLNPELYADYAERFLQESGQRDLPFVDTRRRVAVKVVDAGGRPVPFARVDVQRGGSPLRLVAAADGTASFYPAFDRVPARTTVRVASAAGNAARALDLGGRGARSIAIALPGTAPAVTAMDLALVIDTTGSMGDEMAYLQAEIDSIVARLKREAGNLDLRISVIVYRDEGDDYVVRSTPLTADIRSVRATLAQQEAGGGGDTPEAVAQAMAAAERMQWRPGAAKAILLVADAPPHEEDFGPTLASTERLRARGVQIVPVAASGVEESAEYVMRTMAALTQGRYIFLTDDSGVGNPHAEPNLACYAVTRLDQLIGRVLAGIAEGRRIEPRPGEVIRMVGNYDRGRCLGAGVTPRQG</sequence>
<dbReference type="InterPro" id="IPR002035">
    <property type="entry name" value="VWF_A"/>
</dbReference>
<name>A0ABS7PV58_9SPHN</name>
<organism evidence="3 4">
    <name type="scientific">Sphingomonas colocasiae</name>
    <dbReference type="NCBI Taxonomy" id="1848973"/>
    <lineage>
        <taxon>Bacteria</taxon>
        <taxon>Pseudomonadati</taxon>
        <taxon>Pseudomonadota</taxon>
        <taxon>Alphaproteobacteria</taxon>
        <taxon>Sphingomonadales</taxon>
        <taxon>Sphingomonadaceae</taxon>
        <taxon>Sphingomonas</taxon>
    </lineage>
</organism>
<dbReference type="PANTHER" id="PTHR47763">
    <property type="entry name" value="ALPHA-PROTEIN KINASE VWKA"/>
    <property type="match status" value="1"/>
</dbReference>
<evidence type="ECO:0000313" key="3">
    <source>
        <dbReference type="EMBL" id="MBY8825156.1"/>
    </source>
</evidence>
<feature type="compositionally biased region" description="Pro residues" evidence="1">
    <location>
        <begin position="81"/>
        <end position="94"/>
    </location>
</feature>
<reference evidence="3 4" key="1">
    <citation type="submission" date="2021-08" db="EMBL/GenBank/DDBJ databases">
        <authorList>
            <person name="Tuo L."/>
        </authorList>
    </citation>
    <scope>NUCLEOTIDE SEQUENCE [LARGE SCALE GENOMIC DNA]</scope>
    <source>
        <strain evidence="3 4">JCM 31229</strain>
    </source>
</reference>
<dbReference type="Gene3D" id="3.40.50.410">
    <property type="entry name" value="von Willebrand factor, type A domain"/>
    <property type="match status" value="1"/>
</dbReference>
<dbReference type="EMBL" id="JAINVV010000011">
    <property type="protein sequence ID" value="MBY8825156.1"/>
    <property type="molecule type" value="Genomic_DNA"/>
</dbReference>
<dbReference type="PANTHER" id="PTHR47763:SF1">
    <property type="entry name" value="DUF659 DOMAIN-CONTAINING PROTEIN"/>
    <property type="match status" value="1"/>
</dbReference>
<dbReference type="CDD" id="cd00198">
    <property type="entry name" value="vWFA"/>
    <property type="match status" value="1"/>
</dbReference>
<evidence type="ECO:0000259" key="2">
    <source>
        <dbReference type="PROSITE" id="PS50234"/>
    </source>
</evidence>
<dbReference type="Pfam" id="PF00092">
    <property type="entry name" value="VWA"/>
    <property type="match status" value="1"/>
</dbReference>
<dbReference type="SUPFAM" id="SSF53300">
    <property type="entry name" value="vWA-like"/>
    <property type="match status" value="1"/>
</dbReference>
<dbReference type="Proteomes" id="UP000706039">
    <property type="component" value="Unassembled WGS sequence"/>
</dbReference>
<keyword evidence="4" id="KW-1185">Reference proteome</keyword>
<gene>
    <name evidence="3" type="ORF">K7G82_22835</name>
</gene>
<dbReference type="PROSITE" id="PS50234">
    <property type="entry name" value="VWFA"/>
    <property type="match status" value="1"/>
</dbReference>
<protein>
    <submittedName>
        <fullName evidence="3">VWA domain-containing protein</fullName>
    </submittedName>
</protein>
<dbReference type="InterPro" id="IPR052969">
    <property type="entry name" value="Thr-specific_kinase-like"/>
</dbReference>
<evidence type="ECO:0000256" key="1">
    <source>
        <dbReference type="SAM" id="MobiDB-lite"/>
    </source>
</evidence>